<proteinExistence type="predicted"/>
<name>A0A5B7DDX8_PORTR</name>
<dbReference type="AlphaFoldDB" id="A0A5B7DDX8"/>
<organism evidence="2 3">
    <name type="scientific">Portunus trituberculatus</name>
    <name type="common">Swimming crab</name>
    <name type="synonym">Neptunus trituberculatus</name>
    <dbReference type="NCBI Taxonomy" id="210409"/>
    <lineage>
        <taxon>Eukaryota</taxon>
        <taxon>Metazoa</taxon>
        <taxon>Ecdysozoa</taxon>
        <taxon>Arthropoda</taxon>
        <taxon>Crustacea</taxon>
        <taxon>Multicrustacea</taxon>
        <taxon>Malacostraca</taxon>
        <taxon>Eumalacostraca</taxon>
        <taxon>Eucarida</taxon>
        <taxon>Decapoda</taxon>
        <taxon>Pleocyemata</taxon>
        <taxon>Brachyura</taxon>
        <taxon>Eubrachyura</taxon>
        <taxon>Portunoidea</taxon>
        <taxon>Portunidae</taxon>
        <taxon>Portuninae</taxon>
        <taxon>Portunus</taxon>
    </lineage>
</organism>
<sequence>MNLHQISLYRINRHVFALMMGHIAVTCCLAELLATTVVSFLGPLIGMRRPMVLVWVQNY</sequence>
<keyword evidence="1" id="KW-1133">Transmembrane helix</keyword>
<evidence type="ECO:0000313" key="2">
    <source>
        <dbReference type="EMBL" id="MPC19439.1"/>
    </source>
</evidence>
<dbReference type="Proteomes" id="UP000324222">
    <property type="component" value="Unassembled WGS sequence"/>
</dbReference>
<keyword evidence="1" id="KW-0812">Transmembrane</keyword>
<comment type="caution">
    <text evidence="2">The sequence shown here is derived from an EMBL/GenBank/DDBJ whole genome shotgun (WGS) entry which is preliminary data.</text>
</comment>
<gene>
    <name evidence="2" type="ORF">E2C01_012353</name>
</gene>
<accession>A0A5B7DDX8</accession>
<evidence type="ECO:0000256" key="1">
    <source>
        <dbReference type="SAM" id="Phobius"/>
    </source>
</evidence>
<dbReference type="EMBL" id="VSRR010000770">
    <property type="protein sequence ID" value="MPC19439.1"/>
    <property type="molecule type" value="Genomic_DNA"/>
</dbReference>
<evidence type="ECO:0000313" key="3">
    <source>
        <dbReference type="Proteomes" id="UP000324222"/>
    </source>
</evidence>
<reference evidence="2 3" key="1">
    <citation type="submission" date="2019-05" db="EMBL/GenBank/DDBJ databases">
        <title>Another draft genome of Portunus trituberculatus and its Hox gene families provides insights of decapod evolution.</title>
        <authorList>
            <person name="Jeong J.-H."/>
            <person name="Song I."/>
            <person name="Kim S."/>
            <person name="Choi T."/>
            <person name="Kim D."/>
            <person name="Ryu S."/>
            <person name="Kim W."/>
        </authorList>
    </citation>
    <scope>NUCLEOTIDE SEQUENCE [LARGE SCALE GENOMIC DNA]</scope>
    <source>
        <tissue evidence="2">Muscle</tissue>
    </source>
</reference>
<keyword evidence="3" id="KW-1185">Reference proteome</keyword>
<protein>
    <submittedName>
        <fullName evidence="2">Uncharacterized protein</fullName>
    </submittedName>
</protein>
<feature type="transmembrane region" description="Helical" evidence="1">
    <location>
        <begin position="15"/>
        <end position="41"/>
    </location>
</feature>
<keyword evidence="1" id="KW-0472">Membrane</keyword>